<evidence type="ECO:0000256" key="5">
    <source>
        <dbReference type="ARBA" id="ARBA00023163"/>
    </source>
</evidence>
<dbReference type="KEGG" id="llu:AKJ09_02179"/>
<dbReference type="GO" id="GO:0043565">
    <property type="term" value="F:sequence-specific DNA binding"/>
    <property type="evidence" value="ECO:0007669"/>
    <property type="project" value="InterPro"/>
</dbReference>
<sequence>MYGSPPALIGSSKAMQQIQATIERISRYRTTVLLLGESGTGKDLLARMLHTRGPGREHRFEPLNCASLGRELLESELFGHERGAFTGAHAQKRGLLEIANKGTLFLDEIAEMDLATQAKLLRALDYRQFRHLGGTEIIRVDLGLVAATNRDVPALIEAGRFREDLYYRLRVVTIVVPPLRERKEDIPQLVALFVKQFNERHGARLKGVSPGLMKRLLADDWPGNIRELRNAIESAAFFATGDELGLADAEASGFLLAPAGSRTPTTPASRTGQERSKERGRRGRGTEEAPSTDVTLEEAERALIEERLQQLGSRELTARSLGIGLRTLYAKLQRYGIATR</sequence>
<dbReference type="GO" id="GO:0006355">
    <property type="term" value="P:regulation of DNA-templated transcription"/>
    <property type="evidence" value="ECO:0007669"/>
    <property type="project" value="InterPro"/>
</dbReference>
<dbReference type="PANTHER" id="PTHR32071">
    <property type="entry name" value="TRANSCRIPTIONAL REGULATORY PROTEIN"/>
    <property type="match status" value="1"/>
</dbReference>
<dbReference type="Gene3D" id="1.10.8.60">
    <property type="match status" value="1"/>
</dbReference>
<dbReference type="Gene3D" id="1.10.10.60">
    <property type="entry name" value="Homeodomain-like"/>
    <property type="match status" value="1"/>
</dbReference>
<dbReference type="EMBL" id="CP012333">
    <property type="protein sequence ID" value="AKU95515.1"/>
    <property type="molecule type" value="Genomic_DNA"/>
</dbReference>
<evidence type="ECO:0000256" key="6">
    <source>
        <dbReference type="SAM" id="MobiDB-lite"/>
    </source>
</evidence>
<dbReference type="AlphaFoldDB" id="A0A0K1PPP8"/>
<feature type="region of interest" description="Disordered" evidence="6">
    <location>
        <begin position="257"/>
        <end position="295"/>
    </location>
</feature>
<keyword evidence="2" id="KW-0067">ATP-binding</keyword>
<dbReference type="InterPro" id="IPR002197">
    <property type="entry name" value="HTH_Fis"/>
</dbReference>
<dbReference type="InterPro" id="IPR009057">
    <property type="entry name" value="Homeodomain-like_sf"/>
</dbReference>
<dbReference type="Proteomes" id="UP000064967">
    <property type="component" value="Chromosome"/>
</dbReference>
<reference evidence="8 9" key="1">
    <citation type="submission" date="2015-08" db="EMBL/GenBank/DDBJ databases">
        <authorList>
            <person name="Babu N.S."/>
            <person name="Beckwith C.J."/>
            <person name="Beseler K.G."/>
            <person name="Brison A."/>
            <person name="Carone J.V."/>
            <person name="Caskin T.P."/>
            <person name="Diamond M."/>
            <person name="Durham M.E."/>
            <person name="Foxe J.M."/>
            <person name="Go M."/>
            <person name="Henderson B.A."/>
            <person name="Jones I.B."/>
            <person name="McGettigan J.A."/>
            <person name="Micheletti S.J."/>
            <person name="Nasrallah M.E."/>
            <person name="Ortiz D."/>
            <person name="Piller C.R."/>
            <person name="Privatt S.R."/>
            <person name="Schneider S.L."/>
            <person name="Sharp S."/>
            <person name="Smith T.C."/>
            <person name="Stanton J.D."/>
            <person name="Ullery H.E."/>
            <person name="Wilson R.J."/>
            <person name="Serrano M.G."/>
            <person name="Buck G."/>
            <person name="Lee V."/>
            <person name="Wang Y."/>
            <person name="Carvalho R."/>
            <person name="Voegtly L."/>
            <person name="Shi R."/>
            <person name="Duckworth R."/>
            <person name="Johnson A."/>
            <person name="Loviza R."/>
            <person name="Walstead R."/>
            <person name="Shah Z."/>
            <person name="Kiflezghi M."/>
            <person name="Wade K."/>
            <person name="Ball S.L."/>
            <person name="Bradley K.W."/>
            <person name="Asai D.J."/>
            <person name="Bowman C.A."/>
            <person name="Russell D.A."/>
            <person name="Pope W.H."/>
            <person name="Jacobs-Sera D."/>
            <person name="Hendrix R.W."/>
            <person name="Hatfull G.F."/>
        </authorList>
    </citation>
    <scope>NUCLEOTIDE SEQUENCE [LARGE SCALE GENOMIC DNA]</scope>
    <source>
        <strain evidence="8 9">DSM 27648</strain>
    </source>
</reference>
<keyword evidence="1" id="KW-0547">Nucleotide-binding</keyword>
<dbReference type="GO" id="GO:0005524">
    <property type="term" value="F:ATP binding"/>
    <property type="evidence" value="ECO:0007669"/>
    <property type="project" value="UniProtKB-KW"/>
</dbReference>
<evidence type="ECO:0000313" key="8">
    <source>
        <dbReference type="EMBL" id="AKU95515.1"/>
    </source>
</evidence>
<dbReference type="Pfam" id="PF02954">
    <property type="entry name" value="HTH_8"/>
    <property type="match status" value="1"/>
</dbReference>
<keyword evidence="9" id="KW-1185">Reference proteome</keyword>
<dbReference type="CDD" id="cd00009">
    <property type="entry name" value="AAA"/>
    <property type="match status" value="1"/>
</dbReference>
<evidence type="ECO:0000256" key="2">
    <source>
        <dbReference type="ARBA" id="ARBA00022840"/>
    </source>
</evidence>
<dbReference type="STRING" id="1391654.AKJ09_02179"/>
<evidence type="ECO:0000259" key="7">
    <source>
        <dbReference type="PROSITE" id="PS50045"/>
    </source>
</evidence>
<protein>
    <submittedName>
        <fullName evidence="8">Response regulator of zinc sigma-54-dependent two-component system</fullName>
    </submittedName>
</protein>
<feature type="domain" description="Sigma-54 factor interaction" evidence="7">
    <location>
        <begin position="8"/>
        <end position="237"/>
    </location>
</feature>
<dbReference type="InterPro" id="IPR025944">
    <property type="entry name" value="Sigma_54_int_dom_CS"/>
</dbReference>
<dbReference type="PROSITE" id="PS00676">
    <property type="entry name" value="SIGMA54_INTERACT_2"/>
    <property type="match status" value="1"/>
</dbReference>
<dbReference type="Pfam" id="PF25601">
    <property type="entry name" value="AAA_lid_14"/>
    <property type="match status" value="1"/>
</dbReference>
<evidence type="ECO:0000256" key="1">
    <source>
        <dbReference type="ARBA" id="ARBA00022741"/>
    </source>
</evidence>
<accession>A0A0K1PPP8</accession>
<dbReference type="InterPro" id="IPR027417">
    <property type="entry name" value="P-loop_NTPase"/>
</dbReference>
<gene>
    <name evidence="8" type="ORF">AKJ09_02179</name>
</gene>
<dbReference type="Pfam" id="PF00158">
    <property type="entry name" value="Sigma54_activat"/>
    <property type="match status" value="1"/>
</dbReference>
<dbReference type="InterPro" id="IPR058031">
    <property type="entry name" value="AAA_lid_NorR"/>
</dbReference>
<keyword evidence="3" id="KW-0805">Transcription regulation</keyword>
<evidence type="ECO:0000313" key="9">
    <source>
        <dbReference type="Proteomes" id="UP000064967"/>
    </source>
</evidence>
<dbReference type="PROSITE" id="PS00688">
    <property type="entry name" value="SIGMA54_INTERACT_3"/>
    <property type="match status" value="1"/>
</dbReference>
<dbReference type="InterPro" id="IPR025943">
    <property type="entry name" value="Sigma_54_int_dom_ATP-bd_2"/>
</dbReference>
<organism evidence="8 9">
    <name type="scientific">Labilithrix luteola</name>
    <dbReference type="NCBI Taxonomy" id="1391654"/>
    <lineage>
        <taxon>Bacteria</taxon>
        <taxon>Pseudomonadati</taxon>
        <taxon>Myxococcota</taxon>
        <taxon>Polyangia</taxon>
        <taxon>Polyangiales</taxon>
        <taxon>Labilitrichaceae</taxon>
        <taxon>Labilithrix</taxon>
    </lineage>
</organism>
<keyword evidence="4" id="KW-0238">DNA-binding</keyword>
<name>A0A0K1PPP8_9BACT</name>
<dbReference type="PROSITE" id="PS00675">
    <property type="entry name" value="SIGMA54_INTERACT_1"/>
    <property type="match status" value="1"/>
</dbReference>
<dbReference type="OrthoDB" id="9814761at2"/>
<dbReference type="FunFam" id="3.40.50.300:FF:000006">
    <property type="entry name" value="DNA-binding transcriptional regulator NtrC"/>
    <property type="match status" value="1"/>
</dbReference>
<dbReference type="SUPFAM" id="SSF46689">
    <property type="entry name" value="Homeodomain-like"/>
    <property type="match status" value="1"/>
</dbReference>
<dbReference type="PROSITE" id="PS50045">
    <property type="entry name" value="SIGMA54_INTERACT_4"/>
    <property type="match status" value="1"/>
</dbReference>
<dbReference type="InterPro" id="IPR003593">
    <property type="entry name" value="AAA+_ATPase"/>
</dbReference>
<keyword evidence="5" id="KW-0804">Transcription</keyword>
<evidence type="ECO:0000256" key="3">
    <source>
        <dbReference type="ARBA" id="ARBA00023015"/>
    </source>
</evidence>
<dbReference type="InterPro" id="IPR025662">
    <property type="entry name" value="Sigma_54_int_dom_ATP-bd_1"/>
</dbReference>
<feature type="compositionally biased region" description="Polar residues" evidence="6">
    <location>
        <begin position="262"/>
        <end position="271"/>
    </location>
</feature>
<dbReference type="InterPro" id="IPR002078">
    <property type="entry name" value="Sigma_54_int"/>
</dbReference>
<dbReference type="SUPFAM" id="SSF52540">
    <property type="entry name" value="P-loop containing nucleoside triphosphate hydrolases"/>
    <property type="match status" value="1"/>
</dbReference>
<dbReference type="Gene3D" id="3.40.50.300">
    <property type="entry name" value="P-loop containing nucleotide triphosphate hydrolases"/>
    <property type="match status" value="1"/>
</dbReference>
<dbReference type="SMART" id="SM00382">
    <property type="entry name" value="AAA"/>
    <property type="match status" value="1"/>
</dbReference>
<dbReference type="RefSeq" id="WP_146646952.1">
    <property type="nucleotide sequence ID" value="NZ_CP012333.1"/>
</dbReference>
<proteinExistence type="predicted"/>
<evidence type="ECO:0000256" key="4">
    <source>
        <dbReference type="ARBA" id="ARBA00023125"/>
    </source>
</evidence>